<dbReference type="RefSeq" id="WP_229661106.1">
    <property type="nucleotide sequence ID" value="NZ_BMMQ01000002.1"/>
</dbReference>
<feature type="region of interest" description="Disordered" evidence="1">
    <location>
        <begin position="191"/>
        <end position="324"/>
    </location>
</feature>
<evidence type="ECO:0000313" key="4">
    <source>
        <dbReference type="Proteomes" id="UP000638043"/>
    </source>
</evidence>
<evidence type="ECO:0000256" key="1">
    <source>
        <dbReference type="SAM" id="MobiDB-lite"/>
    </source>
</evidence>
<keyword evidence="4" id="KW-1185">Reference proteome</keyword>
<reference evidence="4" key="1">
    <citation type="journal article" date="2019" name="Int. J. Syst. Evol. Microbiol.">
        <title>The Global Catalogue of Microorganisms (GCM) 10K type strain sequencing project: providing services to taxonomists for standard genome sequencing and annotation.</title>
        <authorList>
            <consortium name="The Broad Institute Genomics Platform"/>
            <consortium name="The Broad Institute Genome Sequencing Center for Infectious Disease"/>
            <person name="Wu L."/>
            <person name="Ma J."/>
        </authorList>
    </citation>
    <scope>NUCLEOTIDE SEQUENCE [LARGE SCALE GENOMIC DNA]</scope>
    <source>
        <strain evidence="4">CGMCC 4.7181</strain>
    </source>
</reference>
<feature type="transmembrane region" description="Helical" evidence="2">
    <location>
        <begin position="109"/>
        <end position="133"/>
    </location>
</feature>
<accession>A0ABQ2MXF3</accession>
<feature type="transmembrane region" description="Helical" evidence="2">
    <location>
        <begin position="139"/>
        <end position="162"/>
    </location>
</feature>
<evidence type="ECO:0000313" key="3">
    <source>
        <dbReference type="EMBL" id="GGO60729.1"/>
    </source>
</evidence>
<sequence length="404" mass="42352">MTDQNAPYSGPDAQSAPRFIEQASAASTPTVTPQQGIGPYTIREWIVIGAAVLLLLLSFFSRAQSSTFIGYSPVWTLGIAWLPAVVLPVIAAALIAVRRTNSVRNFGSLSIDQFASVTFVGATITWIHIAVTLGSLASWVTWVAIVVSLAGVFFTIFARFVAPFSDDFTGREEVPAHAAARPARPVIQAPRPAAPTASHQPAAQTAAFGAPASQQHDPFRAPEHTDPFASTATGGIDRFAPPSMERADATPTATADPSAAEADGTSAPEASAASAADTDASTAVDGEATTAEPPLAEPASDDALSGRDEAVAQPEPRAEATHAEVTHAEATHAETAAQAAAGQQPFWALVPEERDVHDFEGRPIYKIGPTAWALVLEDRGTYFVMRHDDGRIGYLHNVAGVTRG</sequence>
<feature type="compositionally biased region" description="Low complexity" evidence="1">
    <location>
        <begin position="200"/>
        <end position="212"/>
    </location>
</feature>
<gene>
    <name evidence="3" type="ORF">GCM10010910_06860</name>
</gene>
<evidence type="ECO:0008006" key="5">
    <source>
        <dbReference type="Google" id="ProtNLM"/>
    </source>
</evidence>
<feature type="compositionally biased region" description="Basic and acidic residues" evidence="1">
    <location>
        <begin position="304"/>
        <end position="324"/>
    </location>
</feature>
<dbReference type="Proteomes" id="UP000638043">
    <property type="component" value="Unassembled WGS sequence"/>
</dbReference>
<dbReference type="EMBL" id="BMMQ01000002">
    <property type="protein sequence ID" value="GGO60729.1"/>
    <property type="molecule type" value="Genomic_DNA"/>
</dbReference>
<name>A0ABQ2MXF3_9MICO</name>
<feature type="transmembrane region" description="Helical" evidence="2">
    <location>
        <begin position="45"/>
        <end position="63"/>
    </location>
</feature>
<organism evidence="3 4">
    <name type="scientific">Microbacterium nanhaiense</name>
    <dbReference type="NCBI Taxonomy" id="1301026"/>
    <lineage>
        <taxon>Bacteria</taxon>
        <taxon>Bacillati</taxon>
        <taxon>Actinomycetota</taxon>
        <taxon>Actinomycetes</taxon>
        <taxon>Micrococcales</taxon>
        <taxon>Microbacteriaceae</taxon>
        <taxon>Microbacterium</taxon>
    </lineage>
</organism>
<keyword evidence="2" id="KW-0812">Transmembrane</keyword>
<proteinExistence type="predicted"/>
<protein>
    <recommendedName>
        <fullName evidence="5">DUF2637 domain-containing protein</fullName>
    </recommendedName>
</protein>
<comment type="caution">
    <text evidence="3">The sequence shown here is derived from an EMBL/GenBank/DDBJ whole genome shotgun (WGS) entry which is preliminary data.</text>
</comment>
<keyword evidence="2" id="KW-0472">Membrane</keyword>
<evidence type="ECO:0000256" key="2">
    <source>
        <dbReference type="SAM" id="Phobius"/>
    </source>
</evidence>
<feature type="transmembrane region" description="Helical" evidence="2">
    <location>
        <begin position="75"/>
        <end position="97"/>
    </location>
</feature>
<keyword evidence="2" id="KW-1133">Transmembrane helix</keyword>
<feature type="compositionally biased region" description="Basic and acidic residues" evidence="1">
    <location>
        <begin position="217"/>
        <end position="226"/>
    </location>
</feature>
<feature type="compositionally biased region" description="Low complexity" evidence="1">
    <location>
        <begin position="249"/>
        <end position="298"/>
    </location>
</feature>